<comment type="caution">
    <text evidence="1">The sequence shown here is derived from an EMBL/GenBank/DDBJ whole genome shotgun (WGS) entry which is preliminary data.</text>
</comment>
<dbReference type="Proteomes" id="UP001221757">
    <property type="component" value="Unassembled WGS sequence"/>
</dbReference>
<proteinExistence type="predicted"/>
<dbReference type="AlphaFoldDB" id="A0AAD7DLG3"/>
<dbReference type="EMBL" id="JARKIE010000049">
    <property type="protein sequence ID" value="KAJ7692928.1"/>
    <property type="molecule type" value="Genomic_DNA"/>
</dbReference>
<evidence type="ECO:0000313" key="1">
    <source>
        <dbReference type="EMBL" id="KAJ7692928.1"/>
    </source>
</evidence>
<organism evidence="1 2">
    <name type="scientific">Mycena rosella</name>
    <name type="common">Pink bonnet</name>
    <name type="synonym">Agaricus rosellus</name>
    <dbReference type="NCBI Taxonomy" id="1033263"/>
    <lineage>
        <taxon>Eukaryota</taxon>
        <taxon>Fungi</taxon>
        <taxon>Dikarya</taxon>
        <taxon>Basidiomycota</taxon>
        <taxon>Agaricomycotina</taxon>
        <taxon>Agaricomycetes</taxon>
        <taxon>Agaricomycetidae</taxon>
        <taxon>Agaricales</taxon>
        <taxon>Marasmiineae</taxon>
        <taxon>Mycenaceae</taxon>
        <taxon>Mycena</taxon>
    </lineage>
</organism>
<sequence>MAHLHLGPNTLANFNGRNVLPPPSSVLEAHPLHGACTTRSPDPQTEYYSHCDVQTPAVLHHPQEAAKLGTVTQGHDDSDDPDDQGPMVHVHGHWHRSPLIDGPWSCDWAHWNGIYVFESGEAEADLNIGFGIPGTIEPVAHLAWSYDYWFFAAAGRHYYYHEERDVVLRFEKVCESHDEFWRWMRGQHWASVTVEIKRQTPYGFNKQSKKWEECSSASIDHEFIR</sequence>
<reference evidence="1" key="1">
    <citation type="submission" date="2023-03" db="EMBL/GenBank/DDBJ databases">
        <title>Massive genome expansion in bonnet fungi (Mycena s.s.) driven by repeated elements and novel gene families across ecological guilds.</title>
        <authorList>
            <consortium name="Lawrence Berkeley National Laboratory"/>
            <person name="Harder C.B."/>
            <person name="Miyauchi S."/>
            <person name="Viragh M."/>
            <person name="Kuo A."/>
            <person name="Thoen E."/>
            <person name="Andreopoulos B."/>
            <person name="Lu D."/>
            <person name="Skrede I."/>
            <person name="Drula E."/>
            <person name="Henrissat B."/>
            <person name="Morin E."/>
            <person name="Kohler A."/>
            <person name="Barry K."/>
            <person name="LaButti K."/>
            <person name="Morin E."/>
            <person name="Salamov A."/>
            <person name="Lipzen A."/>
            <person name="Mereny Z."/>
            <person name="Hegedus B."/>
            <person name="Baldrian P."/>
            <person name="Stursova M."/>
            <person name="Weitz H."/>
            <person name="Taylor A."/>
            <person name="Grigoriev I.V."/>
            <person name="Nagy L.G."/>
            <person name="Martin F."/>
            <person name="Kauserud H."/>
        </authorList>
    </citation>
    <scope>NUCLEOTIDE SEQUENCE</scope>
    <source>
        <strain evidence="1">CBHHK067</strain>
    </source>
</reference>
<evidence type="ECO:0000313" key="2">
    <source>
        <dbReference type="Proteomes" id="UP001221757"/>
    </source>
</evidence>
<keyword evidence="2" id="KW-1185">Reference proteome</keyword>
<name>A0AAD7DLG3_MYCRO</name>
<accession>A0AAD7DLG3</accession>
<gene>
    <name evidence="1" type="ORF">B0H17DRAFT_1200250</name>
</gene>
<protein>
    <submittedName>
        <fullName evidence="1">Uncharacterized protein</fullName>
    </submittedName>
</protein>